<evidence type="ECO:0000313" key="5">
    <source>
        <dbReference type="Proteomes" id="UP000011666"/>
    </source>
</evidence>
<accession>M0QRI6</accession>
<feature type="domain" description="Septum formation-related" evidence="3">
    <location>
        <begin position="107"/>
        <end position="335"/>
    </location>
</feature>
<feature type="compositionally biased region" description="Pro residues" evidence="1">
    <location>
        <begin position="379"/>
        <end position="397"/>
    </location>
</feature>
<keyword evidence="2" id="KW-0472">Membrane</keyword>
<dbReference type="AlphaFoldDB" id="M0QRI6"/>
<keyword evidence="2" id="KW-0812">Transmembrane</keyword>
<gene>
    <name evidence="4" type="ORF">GS4_45_00070</name>
</gene>
<dbReference type="STRING" id="1223545.GS4_45_00070"/>
<sequence length="397" mass="42360">MPATTGMMDAMTSDDEWRPAPGPEHDPGSDGRRDDTDHEHNQRVGGRLRGLLDQPIRVVLAAVVIGALVAGAAVWAIGGFDDAGSVGGTGIGESERLVQNAFTQSVAGDCLDWPAGRPGSPEKITCEDKHRFEVAGKLDTKLLPGSEFGEAAPYPGPVRFESIRNEQCPVIVDDYLAGKLDPQGRFSVGIMYPPKDQWDKGARELRCGIQQTGPDRFPEQFAGRVADQDQSFQWVPGTCVGIDENRKPTYPVNCTEKHAFQTTGIVDLAPRFGDRVSGKPWPGAAAQNTFLQSVCPVQTERFLGGKDKLEKTTLNVQWSVISEVSWLAGSRKVVCYVGLPDRGGFATLVGDARSTLLINGKVPVPPPAAPPGRALPTAVPMPPGIAPNPAEEPAPAG</sequence>
<keyword evidence="5" id="KW-1185">Reference proteome</keyword>
<feature type="transmembrane region" description="Helical" evidence="2">
    <location>
        <begin position="56"/>
        <end position="77"/>
    </location>
</feature>
<protein>
    <recommendedName>
        <fullName evidence="3">Septum formation-related domain-containing protein</fullName>
    </recommendedName>
</protein>
<feature type="compositionally biased region" description="Basic and acidic residues" evidence="1">
    <location>
        <begin position="15"/>
        <end position="42"/>
    </location>
</feature>
<dbReference type="InterPro" id="IPR026004">
    <property type="entry name" value="Septum_form"/>
</dbReference>
<keyword evidence="2" id="KW-1133">Transmembrane helix</keyword>
<organism evidence="4 5">
    <name type="scientific">Gordonia soli NBRC 108243</name>
    <dbReference type="NCBI Taxonomy" id="1223545"/>
    <lineage>
        <taxon>Bacteria</taxon>
        <taxon>Bacillati</taxon>
        <taxon>Actinomycetota</taxon>
        <taxon>Actinomycetes</taxon>
        <taxon>Mycobacteriales</taxon>
        <taxon>Gordoniaceae</taxon>
        <taxon>Gordonia</taxon>
    </lineage>
</organism>
<dbReference type="Proteomes" id="UP000011666">
    <property type="component" value="Unassembled WGS sequence"/>
</dbReference>
<evidence type="ECO:0000256" key="2">
    <source>
        <dbReference type="SAM" id="Phobius"/>
    </source>
</evidence>
<evidence type="ECO:0000313" key="4">
    <source>
        <dbReference type="EMBL" id="GAC70951.1"/>
    </source>
</evidence>
<evidence type="ECO:0000259" key="3">
    <source>
        <dbReference type="Pfam" id="PF13845"/>
    </source>
</evidence>
<name>M0QRI6_9ACTN</name>
<evidence type="ECO:0000256" key="1">
    <source>
        <dbReference type="SAM" id="MobiDB-lite"/>
    </source>
</evidence>
<dbReference type="eggNOG" id="ENOG5030VN0">
    <property type="taxonomic scope" value="Bacteria"/>
</dbReference>
<reference evidence="4 5" key="1">
    <citation type="submission" date="2013-01" db="EMBL/GenBank/DDBJ databases">
        <title>Whole genome shotgun sequence of Gordonia soli NBRC 108243.</title>
        <authorList>
            <person name="Isaki-Nakamura S."/>
            <person name="Hosoyama A."/>
            <person name="Tsuchikane K."/>
            <person name="Ando Y."/>
            <person name="Baba S."/>
            <person name="Ohji S."/>
            <person name="Hamada M."/>
            <person name="Tamura T."/>
            <person name="Yamazoe A."/>
            <person name="Yamazaki S."/>
            <person name="Fujita N."/>
        </authorList>
    </citation>
    <scope>NUCLEOTIDE SEQUENCE [LARGE SCALE GENOMIC DNA]</scope>
    <source>
        <strain evidence="4 5">NBRC 108243</strain>
    </source>
</reference>
<dbReference type="EMBL" id="BANX01000045">
    <property type="protein sequence ID" value="GAC70951.1"/>
    <property type="molecule type" value="Genomic_DNA"/>
</dbReference>
<dbReference type="Pfam" id="PF13845">
    <property type="entry name" value="Septum_form"/>
    <property type="match status" value="1"/>
</dbReference>
<proteinExistence type="predicted"/>
<feature type="region of interest" description="Disordered" evidence="1">
    <location>
        <begin position="1"/>
        <end position="46"/>
    </location>
</feature>
<feature type="region of interest" description="Disordered" evidence="1">
    <location>
        <begin position="365"/>
        <end position="397"/>
    </location>
</feature>
<comment type="caution">
    <text evidence="4">The sequence shown here is derived from an EMBL/GenBank/DDBJ whole genome shotgun (WGS) entry which is preliminary data.</text>
</comment>